<feature type="compositionally biased region" description="Basic residues" evidence="1">
    <location>
        <begin position="17"/>
        <end position="28"/>
    </location>
</feature>
<sequence length="172" mass="18549">MLPTRRPGVRSAGIPRAPRRLRAGRRAGRSPLPRPTPSVRRSAARSRGPGRAPGARGPRPRGAPSPDRVPPAGRWPWPGARRPSARHRRRPSWPVPRPRRPPVLRPARAGAGVGRRPPARRVAGRRVPAVPAVLPVRQRAAVRPTARGASPARPGRRRPSRPGRTGPGPGQP</sequence>
<reference evidence="2 3" key="1">
    <citation type="submission" date="2024-09" db="EMBL/GenBank/DDBJ databases">
        <authorList>
            <person name="Sun Q."/>
            <person name="Mori K."/>
        </authorList>
    </citation>
    <scope>NUCLEOTIDE SEQUENCE [LARGE SCALE GENOMIC DNA]</scope>
    <source>
        <strain evidence="2 3">CCM 7609</strain>
    </source>
</reference>
<accession>A0ABV5FT70</accession>
<organism evidence="2 3">
    <name type="scientific">Citricoccus parietis</name>
    <dbReference type="NCBI Taxonomy" id="592307"/>
    <lineage>
        <taxon>Bacteria</taxon>
        <taxon>Bacillati</taxon>
        <taxon>Actinomycetota</taxon>
        <taxon>Actinomycetes</taxon>
        <taxon>Micrococcales</taxon>
        <taxon>Micrococcaceae</taxon>
        <taxon>Citricoccus</taxon>
    </lineage>
</organism>
<feature type="compositionally biased region" description="Low complexity" evidence="1">
    <location>
        <begin position="37"/>
        <end position="60"/>
    </location>
</feature>
<feature type="region of interest" description="Disordered" evidence="1">
    <location>
        <begin position="1"/>
        <end position="172"/>
    </location>
</feature>
<gene>
    <name evidence="2" type="ORF">ACFFX0_01210</name>
</gene>
<evidence type="ECO:0000313" key="3">
    <source>
        <dbReference type="Proteomes" id="UP001589575"/>
    </source>
</evidence>
<proteinExistence type="predicted"/>
<feature type="compositionally biased region" description="Low complexity" evidence="1">
    <location>
        <begin position="125"/>
        <end position="153"/>
    </location>
</feature>
<feature type="compositionally biased region" description="Low complexity" evidence="1">
    <location>
        <begin position="105"/>
        <end position="116"/>
    </location>
</feature>
<evidence type="ECO:0000313" key="2">
    <source>
        <dbReference type="EMBL" id="MFB9069884.1"/>
    </source>
</evidence>
<dbReference type="EMBL" id="JBHMFI010000001">
    <property type="protein sequence ID" value="MFB9069884.1"/>
    <property type="molecule type" value="Genomic_DNA"/>
</dbReference>
<feature type="compositionally biased region" description="Basic residues" evidence="1">
    <location>
        <begin position="83"/>
        <end position="102"/>
    </location>
</feature>
<protein>
    <submittedName>
        <fullName evidence="2">Uncharacterized protein</fullName>
    </submittedName>
</protein>
<keyword evidence="3" id="KW-1185">Reference proteome</keyword>
<dbReference type="Proteomes" id="UP001589575">
    <property type="component" value="Unassembled WGS sequence"/>
</dbReference>
<comment type="caution">
    <text evidence="2">The sequence shown here is derived from an EMBL/GenBank/DDBJ whole genome shotgun (WGS) entry which is preliminary data.</text>
</comment>
<evidence type="ECO:0000256" key="1">
    <source>
        <dbReference type="SAM" id="MobiDB-lite"/>
    </source>
</evidence>
<name>A0ABV5FT70_9MICC</name>